<feature type="binding site" evidence="9">
    <location>
        <begin position="80"/>
        <end position="83"/>
    </location>
    <ligand>
        <name>FMN</name>
        <dbReference type="ChEBI" id="CHEBI:58210"/>
    </ligand>
</feature>
<comment type="similarity">
    <text evidence="9">Belongs to the NADPH-dependent diflavin oxidoreductase NDOR1 family.</text>
</comment>
<evidence type="ECO:0000259" key="12">
    <source>
        <dbReference type="PROSITE" id="PS51384"/>
    </source>
</evidence>
<dbReference type="GO" id="GO:0160246">
    <property type="term" value="F:NADPH-iron-sulfur [2Fe-2S] protein oxidoreductase activity"/>
    <property type="evidence" value="ECO:0007669"/>
    <property type="project" value="InterPro"/>
</dbReference>
<sequence length="675" mass="75856">MTSIQASSSALPPSTSDESAALEGRHLTILYMTQTGTSQDVALRIARHAQRKRYTVNVLDVADYDVTDLVSEDLVLFLVSTTGQGEFPTSARPFWNFLLRKGIPEDILADLNFAAFGLGDTTYPRFCWPVRLLSRRLKALGAVELVEHGEGDDMHYLGLEGRLVPWLERFWERMNEVLPLPEGVKEVGRDELLAPVTRVRKVQSDGAEEGDKLVKDGEGSFKKHLEEQGWSRSRLGKNERMTAEDHFQDVRLLEFVDPPTTQEKSLGNGSNGQAAHRPSPQTITSTTYRPGDVLCLHPINDETSVTEMLSRLNLKGSTLIELSGTTVPLTVPQSPHSMSLKDLFTHHLDFTAVPTRSFFDQIRLFSPLGSLEREKLDEYCGIYPDDELAKGANPQDGIDEMFEYAQRPRRTIKEVLEEFKSVDVPLEYVADVFPWIKPREFSIASAPSSAAPAPRNDDGTDANGASDQSHAIQLSVAIVKYKTRLRKSRTGLCTRWLAKLPVDLQLPILLKPGYLTLPPREVPLILIGPGTGCAPLRSLIIERLSHGTAAPSEIHLFLGFRYRDKDYLFNQDWQTLQQQHANTLHLHTAFSRDSEEKTYVQDLIVREENAQVLWNAIVQRNAWIIVAGASGKMPEQVRGAFEKLAQMCGGMDADQAKRFLDSLERQRRWQEECWG</sequence>
<feature type="binding site" evidence="9">
    <location>
        <position position="153"/>
    </location>
    <ligand>
        <name>FMN</name>
        <dbReference type="ChEBI" id="CHEBI:58210"/>
    </ligand>
</feature>
<evidence type="ECO:0000256" key="3">
    <source>
        <dbReference type="ARBA" id="ARBA00022490"/>
    </source>
</evidence>
<dbReference type="GO" id="GO:0050660">
    <property type="term" value="F:flavin adenine dinucleotide binding"/>
    <property type="evidence" value="ECO:0007669"/>
    <property type="project" value="UniProtKB-UniRule"/>
</dbReference>
<dbReference type="InterPro" id="IPR028879">
    <property type="entry name" value="NDOR1"/>
</dbReference>
<dbReference type="InterPro" id="IPR003097">
    <property type="entry name" value="CysJ-like_FAD-binding"/>
</dbReference>
<dbReference type="InterPro" id="IPR029039">
    <property type="entry name" value="Flavoprotein-like_sf"/>
</dbReference>
<comment type="cofactor">
    <cofactor evidence="1 9">
        <name>FMN</name>
        <dbReference type="ChEBI" id="CHEBI:58210"/>
    </cofactor>
</comment>
<protein>
    <recommendedName>
        <fullName evidence="9">NADPH-dependent diflavin oxidoreductase 1</fullName>
        <ecNumber evidence="9">1.18.1.-</ecNumber>
    </recommendedName>
    <alternativeName>
        <fullName evidence="9">NADPH-dependent FMN and FAD-containing oxidoreductase</fullName>
    </alternativeName>
</protein>
<feature type="binding site" evidence="9">
    <location>
        <begin position="33"/>
        <end position="38"/>
    </location>
    <ligand>
        <name>FMN</name>
        <dbReference type="ChEBI" id="CHEBI:58210"/>
    </ligand>
</feature>
<keyword evidence="6 9" id="KW-0274">FAD</keyword>
<dbReference type="EMBL" id="CCFA01004528">
    <property type="protein sequence ID" value="CDW99308.1"/>
    <property type="molecule type" value="Genomic_DNA"/>
</dbReference>
<dbReference type="HAMAP" id="MF_03178">
    <property type="entry name" value="NDOR1"/>
    <property type="match status" value="1"/>
</dbReference>
<comment type="subunit">
    <text evidence="9">Interacts with DRE2; as part of the cytosolic iron-sulfur (Fe-S) protein assembly (CIA) machinery.</text>
</comment>
<dbReference type="GO" id="GO:0016651">
    <property type="term" value="F:oxidoreductase activity, acting on NAD(P)H"/>
    <property type="evidence" value="ECO:0007669"/>
    <property type="project" value="UniProtKB-UniRule"/>
</dbReference>
<dbReference type="FunFam" id="3.40.50.80:FF:000030">
    <property type="entry name" value="NADPH-dependent diflavin oxidoreductase 1"/>
    <property type="match status" value="1"/>
</dbReference>
<evidence type="ECO:0000313" key="13">
    <source>
        <dbReference type="EMBL" id="CDS81975.1"/>
    </source>
</evidence>
<dbReference type="Gene3D" id="2.40.30.10">
    <property type="entry name" value="Translation factors"/>
    <property type="match status" value="1"/>
</dbReference>
<dbReference type="GO" id="GO:0050661">
    <property type="term" value="F:NADP binding"/>
    <property type="evidence" value="ECO:0007669"/>
    <property type="project" value="UniProtKB-UniRule"/>
</dbReference>
<feature type="binding site" evidence="9">
    <location>
        <begin position="597"/>
        <end position="601"/>
    </location>
    <ligand>
        <name>NADP(+)</name>
        <dbReference type="ChEBI" id="CHEBI:58349"/>
    </ligand>
</feature>
<comment type="caution">
    <text evidence="9">Lacks conserved residue(s) required for the propagation of feature annotation.</text>
</comment>
<feature type="region of interest" description="Disordered" evidence="10">
    <location>
        <begin position="446"/>
        <end position="467"/>
    </location>
</feature>
<comment type="similarity">
    <text evidence="9">In the C-terminal section; belongs to the flavoprotein pyridine nucleotide cytochrome reductase family.</text>
</comment>
<dbReference type="Gene3D" id="3.40.50.80">
    <property type="entry name" value="Nucleotide-binding domain of ferredoxin-NADP reductase (FNR) module"/>
    <property type="match status" value="1"/>
</dbReference>
<accession>A0A0F7SDN9</accession>
<comment type="function">
    <text evidence="9">NADPH-dependent reductase which is a central component of the cytosolic iron-sulfur (Fe-S) protein assembly (CIA) machinery. Transfers electrons from NADPH via its FAD and FMN prosthetic groups to the [2Fe-2S] cluster of DRE2, another key component of the CIA machinery. In turn, this reduced cluster provides electrons for assembly of cytosolic iron-sulfur cluster proteins. Positively controls H(2)O(2)-induced cell death.</text>
</comment>
<evidence type="ECO:0000256" key="7">
    <source>
        <dbReference type="ARBA" id="ARBA00022857"/>
    </source>
</evidence>
<dbReference type="Gene3D" id="1.20.990.10">
    <property type="entry name" value="NADPH-cytochrome p450 Reductase, Chain A, domain 3"/>
    <property type="match status" value="1"/>
</dbReference>
<organism evidence="14 15">
    <name type="scientific">Sporisorium scitamineum</name>
    <dbReference type="NCBI Taxonomy" id="49012"/>
    <lineage>
        <taxon>Eukaryota</taxon>
        <taxon>Fungi</taxon>
        <taxon>Dikarya</taxon>
        <taxon>Basidiomycota</taxon>
        <taxon>Ustilaginomycotina</taxon>
        <taxon>Ustilaginomycetes</taxon>
        <taxon>Ustilaginales</taxon>
        <taxon>Ustilaginaceae</taxon>
        <taxon>Sporisorium</taxon>
    </lineage>
</organism>
<feature type="binding site" evidence="9">
    <location>
        <begin position="491"/>
        <end position="494"/>
    </location>
    <ligand>
        <name>FAD</name>
        <dbReference type="ChEBI" id="CHEBI:57692"/>
    </ligand>
</feature>
<keyword evidence="3 9" id="KW-0963">Cytoplasm</keyword>
<dbReference type="AlphaFoldDB" id="A0A0F7SDN9"/>
<comment type="subcellular location">
    <subcellularLocation>
        <location evidence="9">Cytoplasm</location>
    </subcellularLocation>
    <subcellularLocation>
        <location evidence="9">Mitochondrion</location>
    </subcellularLocation>
    <text evidence="9">Relocalizes to mitochondria after H(2)O(2) exposure.</text>
</comment>
<dbReference type="PRINTS" id="PR00369">
    <property type="entry name" value="FLAVODOXIN"/>
</dbReference>
<dbReference type="PRINTS" id="PR00371">
    <property type="entry name" value="FPNCR"/>
</dbReference>
<feature type="domain" description="Flavodoxin-like" evidence="11">
    <location>
        <begin position="27"/>
        <end position="171"/>
    </location>
</feature>
<evidence type="ECO:0000256" key="8">
    <source>
        <dbReference type="ARBA" id="ARBA00023002"/>
    </source>
</evidence>
<evidence type="ECO:0000313" key="14">
    <source>
        <dbReference type="EMBL" id="CDW99308.1"/>
    </source>
</evidence>
<name>A0A0F7SDN9_9BASI</name>
<dbReference type="InterPro" id="IPR017927">
    <property type="entry name" value="FAD-bd_FR_type"/>
</dbReference>
<keyword evidence="8 9" id="KW-0560">Oxidoreductase</keyword>
<keyword evidence="9" id="KW-0496">Mitochondrion</keyword>
<evidence type="ECO:0000256" key="5">
    <source>
        <dbReference type="ARBA" id="ARBA00022643"/>
    </source>
</evidence>
<dbReference type="GO" id="GO:0005829">
    <property type="term" value="C:cytosol"/>
    <property type="evidence" value="ECO:0007669"/>
    <property type="project" value="TreeGrafter"/>
</dbReference>
<feature type="binding site" evidence="9">
    <location>
        <position position="531"/>
    </location>
    <ligand>
        <name>NADP(+)</name>
        <dbReference type="ChEBI" id="CHEBI:58349"/>
    </ligand>
</feature>
<dbReference type="InterPro" id="IPR001709">
    <property type="entry name" value="Flavoprot_Pyr_Nucl_cyt_Rdtase"/>
</dbReference>
<dbReference type="Pfam" id="PF00175">
    <property type="entry name" value="NAD_binding_1"/>
    <property type="match status" value="1"/>
</dbReference>
<dbReference type="Pfam" id="PF00258">
    <property type="entry name" value="Flavodoxin_1"/>
    <property type="match status" value="1"/>
</dbReference>
<dbReference type="InterPro" id="IPR001094">
    <property type="entry name" value="Flavdoxin-like"/>
</dbReference>
<feature type="region of interest" description="Disordered" evidence="10">
    <location>
        <begin position="260"/>
        <end position="288"/>
    </location>
</feature>
<dbReference type="OrthoDB" id="1856718at2759"/>
<feature type="binding site" evidence="9">
    <location>
        <position position="674"/>
    </location>
    <ligand>
        <name>FAD</name>
        <dbReference type="ChEBI" id="CHEBI:57692"/>
    </ligand>
</feature>
<evidence type="ECO:0000256" key="2">
    <source>
        <dbReference type="ARBA" id="ARBA00001974"/>
    </source>
</evidence>
<dbReference type="EC" id="1.18.1.-" evidence="9"/>
<dbReference type="EMBL" id="LK056650">
    <property type="protein sequence ID" value="CDS81975.1"/>
    <property type="molecule type" value="Genomic_DNA"/>
</dbReference>
<feature type="binding site" evidence="9">
    <location>
        <begin position="118"/>
        <end position="127"/>
    </location>
    <ligand>
        <name>FMN</name>
        <dbReference type="ChEBI" id="CHEBI:58210"/>
    </ligand>
</feature>
<dbReference type="InterPro" id="IPR039261">
    <property type="entry name" value="FNR_nucleotide-bd"/>
</dbReference>
<keyword evidence="4 9" id="KW-0285">Flavoprotein</keyword>
<dbReference type="SUPFAM" id="SSF63380">
    <property type="entry name" value="Riboflavin synthase domain-like"/>
    <property type="match status" value="1"/>
</dbReference>
<proteinExistence type="inferred from homology"/>
<comment type="cofactor">
    <cofactor evidence="2 9">
        <name>FAD</name>
        <dbReference type="ChEBI" id="CHEBI:57692"/>
    </cofactor>
</comment>
<evidence type="ECO:0000256" key="10">
    <source>
        <dbReference type="SAM" id="MobiDB-lite"/>
    </source>
</evidence>
<reference evidence="13" key="2">
    <citation type="submission" date="2014-06" db="EMBL/GenBank/DDBJ databases">
        <authorList>
            <person name="Ju J."/>
            <person name="Zhang J."/>
        </authorList>
    </citation>
    <scope>NUCLEOTIDE SEQUENCE</scope>
    <source>
        <strain evidence="13">SscI8</strain>
    </source>
</reference>
<dbReference type="GO" id="GO:0010181">
    <property type="term" value="F:FMN binding"/>
    <property type="evidence" value="ECO:0007669"/>
    <property type="project" value="UniProtKB-UniRule"/>
</dbReference>
<evidence type="ECO:0000256" key="1">
    <source>
        <dbReference type="ARBA" id="ARBA00001917"/>
    </source>
</evidence>
<evidence type="ECO:0000256" key="9">
    <source>
        <dbReference type="HAMAP-Rule" id="MF_03178"/>
    </source>
</evidence>
<dbReference type="PANTHER" id="PTHR19384:SF10">
    <property type="entry name" value="NADPH-DEPENDENT DIFLAVIN OXIDOREDUCTASE 1"/>
    <property type="match status" value="1"/>
</dbReference>
<dbReference type="Pfam" id="PF00667">
    <property type="entry name" value="FAD_binding_1"/>
    <property type="match status" value="1"/>
</dbReference>
<feature type="binding site" evidence="9">
    <location>
        <begin position="439"/>
        <end position="442"/>
    </location>
    <ligand>
        <name>FAD</name>
        <dbReference type="ChEBI" id="CHEBI:57692"/>
    </ligand>
</feature>
<evidence type="ECO:0000256" key="6">
    <source>
        <dbReference type="ARBA" id="ARBA00022827"/>
    </source>
</evidence>
<reference evidence="14" key="3">
    <citation type="submission" date="2014-06" db="EMBL/GenBank/DDBJ databases">
        <authorList>
            <person name="Berkman J.Paul."/>
        </authorList>
    </citation>
    <scope>NUCLEOTIDE SEQUENCE [LARGE SCALE GENOMIC DNA]</scope>
</reference>
<dbReference type="PROSITE" id="PS50902">
    <property type="entry name" value="FLAVODOXIN_LIKE"/>
    <property type="match status" value="1"/>
</dbReference>
<evidence type="ECO:0000256" key="4">
    <source>
        <dbReference type="ARBA" id="ARBA00022630"/>
    </source>
</evidence>
<keyword evidence="15" id="KW-1185">Reference proteome</keyword>
<evidence type="ECO:0000259" key="11">
    <source>
        <dbReference type="PROSITE" id="PS50902"/>
    </source>
</evidence>
<dbReference type="PROSITE" id="PS51384">
    <property type="entry name" value="FAD_FR"/>
    <property type="match status" value="1"/>
</dbReference>
<comment type="catalytic activity">
    <reaction evidence="9">
        <text>2 oxidized [2Fe-2S]-[protein] + NADPH = 2 reduced [2Fe-2S]-[protein] + NADP(+) + H(+)</text>
        <dbReference type="Rhea" id="RHEA:67716"/>
        <dbReference type="Rhea" id="RHEA-COMP:17327"/>
        <dbReference type="Rhea" id="RHEA-COMP:17328"/>
        <dbReference type="ChEBI" id="CHEBI:15378"/>
        <dbReference type="ChEBI" id="CHEBI:33737"/>
        <dbReference type="ChEBI" id="CHEBI:33738"/>
        <dbReference type="ChEBI" id="CHEBI:57783"/>
        <dbReference type="ChEBI" id="CHEBI:58349"/>
    </reaction>
</comment>
<evidence type="ECO:0000313" key="15">
    <source>
        <dbReference type="Proteomes" id="UP000242770"/>
    </source>
</evidence>
<keyword evidence="7 9" id="KW-0521">NADP</keyword>
<dbReference type="GO" id="GO:0016226">
    <property type="term" value="P:iron-sulfur cluster assembly"/>
    <property type="evidence" value="ECO:0007669"/>
    <property type="project" value="UniProtKB-UniRule"/>
</dbReference>
<dbReference type="InterPro" id="IPR008254">
    <property type="entry name" value="Flavodoxin/NO_synth"/>
</dbReference>
<dbReference type="Gene3D" id="3.40.50.360">
    <property type="match status" value="1"/>
</dbReference>
<comment type="similarity">
    <text evidence="9">In the N-terminal section; belongs to the flavodoxin family.</text>
</comment>
<feature type="binding site" evidence="9">
    <location>
        <position position="409"/>
    </location>
    <ligand>
        <name>FAD</name>
        <dbReference type="ChEBI" id="CHEBI:57692"/>
    </ligand>
</feature>
<dbReference type="PANTHER" id="PTHR19384">
    <property type="entry name" value="NITRIC OXIDE SYNTHASE-RELATED"/>
    <property type="match status" value="1"/>
</dbReference>
<dbReference type="SUPFAM" id="SSF52218">
    <property type="entry name" value="Flavoproteins"/>
    <property type="match status" value="1"/>
</dbReference>
<dbReference type="SUPFAM" id="SSF52343">
    <property type="entry name" value="Ferredoxin reductase-like, C-terminal NADP-linked domain"/>
    <property type="match status" value="1"/>
</dbReference>
<dbReference type="InterPro" id="IPR017938">
    <property type="entry name" value="Riboflavin_synthase-like_b-brl"/>
</dbReference>
<dbReference type="Proteomes" id="UP000242770">
    <property type="component" value="Unassembled WGS sequence"/>
</dbReference>
<gene>
    <name evidence="14" type="primary">SSCI74190.1</name>
    <name evidence="9" type="synonym">TAH18</name>
    <name evidence="13" type="ORF">SPSC_00157</name>
</gene>
<feature type="binding site" evidence="9">
    <location>
        <begin position="591"/>
        <end position="592"/>
    </location>
    <ligand>
        <name>NADP(+)</name>
        <dbReference type="ChEBI" id="CHEBI:58349"/>
    </ligand>
</feature>
<keyword evidence="5 9" id="KW-0288">FMN</keyword>
<reference evidence="15" key="1">
    <citation type="submission" date="2014-06" db="EMBL/GenBank/DDBJ databases">
        <authorList>
            <person name="Berkman P.J."/>
        </authorList>
    </citation>
    <scope>NUCLEOTIDE SEQUENCE [LARGE SCALE GENOMIC DNA]</scope>
</reference>
<feature type="domain" description="FAD-binding FR-type" evidence="12">
    <location>
        <begin position="228"/>
        <end position="536"/>
    </location>
</feature>
<dbReference type="GO" id="GO:0005739">
    <property type="term" value="C:mitochondrion"/>
    <property type="evidence" value="ECO:0007669"/>
    <property type="project" value="UniProtKB-SubCell"/>
</dbReference>
<dbReference type="STRING" id="49012.A0A0F7SDN9"/>
<dbReference type="InterPro" id="IPR001433">
    <property type="entry name" value="OxRdtase_FAD/NAD-bd"/>
</dbReference>
<dbReference type="InterPro" id="IPR023173">
    <property type="entry name" value="NADPH_Cyt_P450_Rdtase_alpha"/>
</dbReference>